<evidence type="ECO:0000313" key="2">
    <source>
        <dbReference type="Proteomes" id="UP000075840"/>
    </source>
</evidence>
<dbReference type="Proteomes" id="UP000075840">
    <property type="component" value="Unassembled WGS sequence"/>
</dbReference>
<dbReference type="PANTHER" id="PTHR47331:SF1">
    <property type="entry name" value="GAG-LIKE PROTEIN"/>
    <property type="match status" value="1"/>
</dbReference>
<proteinExistence type="predicted"/>
<dbReference type="EnsemblMetazoa" id="AARA008792-RA">
    <property type="protein sequence ID" value="AARA008792-PA"/>
    <property type="gene ID" value="AARA008792"/>
</dbReference>
<accession>A0A182I5E0</accession>
<keyword evidence="2" id="KW-1185">Reference proteome</keyword>
<dbReference type="VEuPathDB" id="VectorBase:AARA21_001858"/>
<dbReference type="Gene3D" id="3.30.420.10">
    <property type="entry name" value="Ribonuclease H-like superfamily/Ribonuclease H"/>
    <property type="match status" value="1"/>
</dbReference>
<dbReference type="InterPro" id="IPR040676">
    <property type="entry name" value="DUF5641"/>
</dbReference>
<dbReference type="AlphaFoldDB" id="A0A182I5E0"/>
<organism evidence="1 2">
    <name type="scientific">Anopheles arabiensis</name>
    <name type="common">Mosquito</name>
    <dbReference type="NCBI Taxonomy" id="7173"/>
    <lineage>
        <taxon>Eukaryota</taxon>
        <taxon>Metazoa</taxon>
        <taxon>Ecdysozoa</taxon>
        <taxon>Arthropoda</taxon>
        <taxon>Hexapoda</taxon>
        <taxon>Insecta</taxon>
        <taxon>Pterygota</taxon>
        <taxon>Neoptera</taxon>
        <taxon>Endopterygota</taxon>
        <taxon>Diptera</taxon>
        <taxon>Nematocera</taxon>
        <taxon>Culicoidea</taxon>
        <taxon>Culicidae</taxon>
        <taxon>Anophelinae</taxon>
        <taxon>Anopheles</taxon>
    </lineage>
</organism>
<dbReference type="GO" id="GO:0003676">
    <property type="term" value="F:nucleic acid binding"/>
    <property type="evidence" value="ECO:0007669"/>
    <property type="project" value="InterPro"/>
</dbReference>
<dbReference type="PANTHER" id="PTHR47331">
    <property type="entry name" value="PHD-TYPE DOMAIN-CONTAINING PROTEIN"/>
    <property type="match status" value="1"/>
</dbReference>
<evidence type="ECO:0000313" key="1">
    <source>
        <dbReference type="EnsemblMetazoa" id="AARA008792-PA"/>
    </source>
</evidence>
<reference evidence="1" key="1">
    <citation type="submission" date="2022-08" db="UniProtKB">
        <authorList>
            <consortium name="EnsemblMetazoa"/>
        </authorList>
    </citation>
    <scope>IDENTIFICATION</scope>
    <source>
        <strain evidence="1">Dongola</strain>
    </source>
</reference>
<name>A0A182I5E0_ANOAR</name>
<protein>
    <submittedName>
        <fullName evidence="1">Uncharacterized protein</fullName>
    </submittedName>
</protein>
<dbReference type="VEuPathDB" id="VectorBase:AARA21_007827"/>
<dbReference type="Pfam" id="PF18701">
    <property type="entry name" value="DUF5641"/>
    <property type="match status" value="1"/>
</dbReference>
<dbReference type="EMBL" id="APCN01007353">
    <property type="status" value="NOT_ANNOTATED_CDS"/>
    <property type="molecule type" value="Genomic_DNA"/>
</dbReference>
<dbReference type="VEuPathDB" id="VectorBase:AARA008792"/>
<dbReference type="InterPro" id="IPR036397">
    <property type="entry name" value="RNaseH_sf"/>
</dbReference>
<sequence>MNNPWLRGPSFLHESEARWPAKQSVSDTDEEVRATHLHIRPVNPPIDLARFNYWRKLIRCVAYAIRYIENLRRKVSGTPLDVRTLKQNELRKAELALWKFAQHEAFPEEVTKLSKTLGGPDERHGNVRKSSPIYKKWPFMDEEGWYHYQYRHANRETVVNEIRQCFDIPNLRALVKKVTDACSYCRVMKSNEIKEEISSALAVTFISQITNWKFIPPATPHMGGAWERLVRSVKTAISTVIDSPRKPDDETLETILLEAEAMINARPLTYIPFESADEEALTPNHFLLGNSNGTKQILSPEVEQKATLRSSWKLARYITEQFWQSWLKEYLPVITRRSKWFKEVEDLKIGDLVIIIGTTPKDQWTRGKIEKVTPGKDGRVREALVRTSNGLQRRSASRLAVLDVLQ</sequence>